<dbReference type="GO" id="GO:0022857">
    <property type="term" value="F:transmembrane transporter activity"/>
    <property type="evidence" value="ECO:0007669"/>
    <property type="project" value="InterPro"/>
</dbReference>
<evidence type="ECO:0000256" key="5">
    <source>
        <dbReference type="ARBA" id="ARBA00023136"/>
    </source>
</evidence>
<feature type="transmembrane region" description="Helical" evidence="7">
    <location>
        <begin position="329"/>
        <end position="348"/>
    </location>
</feature>
<feature type="transmembrane region" description="Helical" evidence="7">
    <location>
        <begin position="175"/>
        <end position="195"/>
    </location>
</feature>
<evidence type="ECO:0000313" key="9">
    <source>
        <dbReference type="EMBL" id="KAE9965304.1"/>
    </source>
</evidence>
<dbReference type="EMBL" id="WNWQ01000621">
    <property type="protein sequence ID" value="KAE9965304.1"/>
    <property type="molecule type" value="Genomic_DNA"/>
</dbReference>
<feature type="transmembrane region" description="Helical" evidence="7">
    <location>
        <begin position="262"/>
        <end position="281"/>
    </location>
</feature>
<keyword evidence="12" id="KW-1185">Reference proteome</keyword>
<keyword evidence="5 7" id="KW-0472">Membrane</keyword>
<dbReference type="Proteomes" id="UP000490939">
    <property type="component" value="Unassembled WGS sequence"/>
</dbReference>
<feature type="transmembrane region" description="Helical" evidence="7">
    <location>
        <begin position="405"/>
        <end position="427"/>
    </location>
</feature>
<evidence type="ECO:0000256" key="3">
    <source>
        <dbReference type="ARBA" id="ARBA00022692"/>
    </source>
</evidence>
<evidence type="ECO:0000259" key="8">
    <source>
        <dbReference type="PROSITE" id="PS50850"/>
    </source>
</evidence>
<feature type="transmembrane region" description="Helical" evidence="7">
    <location>
        <begin position="148"/>
        <end position="169"/>
    </location>
</feature>
<feature type="transmembrane region" description="Helical" evidence="7">
    <location>
        <begin position="301"/>
        <end position="322"/>
    </location>
</feature>
<keyword evidence="4 7" id="KW-1133">Transmembrane helix</keyword>
<accession>A0A8H3YLU2</accession>
<feature type="transmembrane region" description="Helical" evidence="7">
    <location>
        <begin position="90"/>
        <end position="108"/>
    </location>
</feature>
<comment type="subcellular location">
    <subcellularLocation>
        <location evidence="1">Membrane</location>
        <topology evidence="1">Multi-pass membrane protein</topology>
    </subcellularLocation>
</comment>
<comment type="caution">
    <text evidence="9">The sequence shown here is derived from an EMBL/GenBank/DDBJ whole genome shotgun (WGS) entry which is preliminary data.</text>
</comment>
<keyword evidence="2" id="KW-0813">Transport</keyword>
<keyword evidence="3 7" id="KW-0812">Transmembrane</keyword>
<evidence type="ECO:0000256" key="2">
    <source>
        <dbReference type="ARBA" id="ARBA00022448"/>
    </source>
</evidence>
<dbReference type="AlphaFoldDB" id="A0A8H3YLU2"/>
<evidence type="ECO:0000313" key="12">
    <source>
        <dbReference type="Proteomes" id="UP000490939"/>
    </source>
</evidence>
<evidence type="ECO:0000313" key="10">
    <source>
        <dbReference type="EMBL" id="KAE9982011.1"/>
    </source>
</evidence>
<dbReference type="PANTHER" id="PTHR23506:SF37">
    <property type="entry name" value="MAJOR FACILITATOR SUPERFAMILY (MFS) PROFILE DOMAIN-CONTAINING PROTEIN"/>
    <property type="match status" value="1"/>
</dbReference>
<gene>
    <name evidence="9" type="ORF">BLS_007725</name>
    <name evidence="10" type="ORF">EG327_005990</name>
</gene>
<feature type="transmembrane region" description="Helical" evidence="7">
    <location>
        <begin position="114"/>
        <end position="136"/>
    </location>
</feature>
<sequence length="507" mass="54930">MPEPPWGLRWRASTLFIILVVGVGIFTDLFLYAIVVPVFPFLLRDRLDIPDDKIQLYVSALLGVFGASSFFFSPVAGFIADKISNRQKPFLVGLIALLVSTLGLALGQNVPVLAVARIFQGMSSAVVWTVGLAICLETVGPNKLGTTIGTIFSIVAVGTHAAPVLGGILYKKFEFWGVFAVCILLILIDIALRLLMIEKKTAARYLHVDKYGDYSANLDGTIADDEESPLLPQKPEDLSAYKITNASKFVAKVPILACFKNSSLITAFSIGFLQAMLLGAFDATVPMVAYEYYGFDSLKAGLLFIALGLPTLIFGPIFGWMVDKYGPKLLATVGYAYLAMTLMFLRLVQPGGAEQVRTYATILAFCSVGIAAIDAPSLVESSLVVEKYFQANPEFFGDMGPYAQLYGASSMVFSAGFTIGPLVGGFLKQKLGYGNMNAVLALCYTGKQHGVPSMMHVKVSEILIKGAFSTRAEGPYHKVIADEMDRKPSRRSFPLPGRQLTHSVAQE</sequence>
<feature type="transmembrane region" description="Helical" evidence="7">
    <location>
        <begin position="12"/>
        <end position="34"/>
    </location>
</feature>
<dbReference type="InterPro" id="IPR036259">
    <property type="entry name" value="MFS_trans_sf"/>
</dbReference>
<evidence type="ECO:0000256" key="4">
    <source>
        <dbReference type="ARBA" id="ARBA00022989"/>
    </source>
</evidence>
<protein>
    <recommendedName>
        <fullName evidence="8">Major facilitator superfamily (MFS) profile domain-containing protein</fullName>
    </recommendedName>
</protein>
<dbReference type="EMBL" id="WNWR01000349">
    <property type="protein sequence ID" value="KAE9982011.1"/>
    <property type="molecule type" value="Genomic_DNA"/>
</dbReference>
<dbReference type="OrthoDB" id="5086884at2759"/>
<dbReference type="InterPro" id="IPR050930">
    <property type="entry name" value="MFS_Vesicular_Transporter"/>
</dbReference>
<dbReference type="SUPFAM" id="SSF103473">
    <property type="entry name" value="MFS general substrate transporter"/>
    <property type="match status" value="1"/>
</dbReference>
<dbReference type="GO" id="GO:0016020">
    <property type="term" value="C:membrane"/>
    <property type="evidence" value="ECO:0007669"/>
    <property type="project" value="UniProtKB-SubCell"/>
</dbReference>
<reference evidence="9 11" key="1">
    <citation type="submission" date="2019-11" db="EMBL/GenBank/DDBJ databases">
        <title>Venturia inaequalis Genome Resource.</title>
        <authorList>
            <person name="Lichtner F.J."/>
        </authorList>
    </citation>
    <scope>NUCLEOTIDE SEQUENCE [LARGE SCALE GENOMIC DNA]</scope>
    <source>
        <strain evidence="9">Bline_iso_100314</strain>
        <strain evidence="10 12">DMI_063113</strain>
    </source>
</reference>
<dbReference type="CDD" id="cd17325">
    <property type="entry name" value="MFS_MdtG_SLC18_like"/>
    <property type="match status" value="1"/>
</dbReference>
<evidence type="ECO:0000256" key="6">
    <source>
        <dbReference type="SAM" id="MobiDB-lite"/>
    </source>
</evidence>
<name>A0A8H3YLU2_VENIN</name>
<evidence type="ECO:0000256" key="7">
    <source>
        <dbReference type="SAM" id="Phobius"/>
    </source>
</evidence>
<dbReference type="InterPro" id="IPR020846">
    <property type="entry name" value="MFS_dom"/>
</dbReference>
<dbReference type="Gene3D" id="1.20.1250.20">
    <property type="entry name" value="MFS general substrate transporter like domains"/>
    <property type="match status" value="1"/>
</dbReference>
<feature type="region of interest" description="Disordered" evidence="6">
    <location>
        <begin position="487"/>
        <end position="507"/>
    </location>
</feature>
<feature type="domain" description="Major facilitator superfamily (MFS) profile" evidence="8">
    <location>
        <begin position="17"/>
        <end position="461"/>
    </location>
</feature>
<dbReference type="PANTHER" id="PTHR23506">
    <property type="entry name" value="GH10249P"/>
    <property type="match status" value="1"/>
</dbReference>
<dbReference type="Pfam" id="PF07690">
    <property type="entry name" value="MFS_1"/>
    <property type="match status" value="1"/>
</dbReference>
<dbReference type="InterPro" id="IPR011701">
    <property type="entry name" value="MFS"/>
</dbReference>
<feature type="transmembrane region" description="Helical" evidence="7">
    <location>
        <begin position="54"/>
        <end position="78"/>
    </location>
</feature>
<evidence type="ECO:0000256" key="1">
    <source>
        <dbReference type="ARBA" id="ARBA00004141"/>
    </source>
</evidence>
<organism evidence="9 11">
    <name type="scientific">Venturia inaequalis</name>
    <name type="common">Apple scab fungus</name>
    <dbReference type="NCBI Taxonomy" id="5025"/>
    <lineage>
        <taxon>Eukaryota</taxon>
        <taxon>Fungi</taxon>
        <taxon>Dikarya</taxon>
        <taxon>Ascomycota</taxon>
        <taxon>Pezizomycotina</taxon>
        <taxon>Dothideomycetes</taxon>
        <taxon>Pleosporomycetidae</taxon>
        <taxon>Venturiales</taxon>
        <taxon>Venturiaceae</taxon>
        <taxon>Venturia</taxon>
    </lineage>
</organism>
<proteinExistence type="predicted"/>
<dbReference type="PROSITE" id="PS50850">
    <property type="entry name" value="MFS"/>
    <property type="match status" value="1"/>
</dbReference>
<evidence type="ECO:0000313" key="11">
    <source>
        <dbReference type="Proteomes" id="UP000433883"/>
    </source>
</evidence>
<dbReference type="Proteomes" id="UP000433883">
    <property type="component" value="Unassembled WGS sequence"/>
</dbReference>